<dbReference type="PANTHER" id="PTHR10039">
    <property type="entry name" value="AMELOGENIN"/>
    <property type="match status" value="1"/>
</dbReference>
<keyword evidence="2" id="KW-0040">ANK repeat</keyword>
<gene>
    <name evidence="6" type="ORF">B0I35DRAFT_455335</name>
</gene>
<dbReference type="InterPro" id="IPR054471">
    <property type="entry name" value="GPIID_WHD"/>
</dbReference>
<sequence length="927" mass="103822">MSGRENIPNADARRGKSFASRLYPLLSSVESFCRVMTDTRASNIGDVYGSSRPEIAALIWGSMKLTMIILLNFVSYYNATSNLLMKLGNLCPLIEEYRVLYPDSSRLQRSLSTFNASLISCCKHLVDVMQHTGCARFAKRMVTSFDAEFKPDIDEIQRNHNSIKEEFVLAKAQADQRHQEFLRREAHKASRSRSVITRLTMDTKRTLNQLGSGEKHRSQLESWKRRQALVDSLSDHDYMSPLRKAIRKRYAGTMSWIFETQEYRGFLEQKRGSVLWCTGKIGSGKTIAMASIIQNILLTRESCTVSFFFVESDNIDSLKPDVILRSILHQRLKGKEISATVEARIRELNSVSVPSDIVGLLVKQYACIKEDRKELLQKLSTLISSAGNIRLFLASRRSLDKEVIKYLGDMETLTLDCQWLHRDISAYITGAVNEALEEEELIVADPCLVDDIKMKLIDGAQGMFLWAFFQLRDICSQHSDEDIRYVLDHLPKDLEEIFERALRRIEQRHNAIAAQKIFPWVAVAKRPLQLDELREAIHIEIGQECTQPERLYNDMGRIGLWCEDLVEVCEETGSVQFTHSTIRRFLVEGGNKPGLGSFRIDTNEADHAIGEICVTYLNFNDFKTTIAVRQKPVSISLSKIHHTIATPGSTTAALLSRLNPERKTKLFDLRTVAENHPFLRYASEGKSKTWLLWRSLATETHHVAKAPWWTWAIKNCHPAMIRFLRRTSNHTRLVDVFLDDPSMPLIGPDALLAASIHGHVAVVKMLLTAGVDVNVPGSTKYDIFPGSVGFMDMTALEGAAANGCLNIIKILLAANANVDGVTPPGHTPLIRVALDGHGEAFELRRAAKEDITAARMQQSGHTPLVHAALCGHLEAVELLLAAKADVNATSLMRAGLTPLQAATESSSMDIIRVLLAAGANNDLVPIN</sequence>
<feature type="repeat" description="ANK" evidence="2">
    <location>
        <begin position="859"/>
        <end position="891"/>
    </location>
</feature>
<dbReference type="InterPro" id="IPR036770">
    <property type="entry name" value="Ankyrin_rpt-contain_sf"/>
</dbReference>
<evidence type="ECO:0000259" key="3">
    <source>
        <dbReference type="Pfam" id="PF22939"/>
    </source>
</evidence>
<keyword evidence="1" id="KW-0677">Repeat</keyword>
<dbReference type="Pfam" id="PF12796">
    <property type="entry name" value="Ank_2"/>
    <property type="match status" value="1"/>
</dbReference>
<evidence type="ECO:0000313" key="7">
    <source>
        <dbReference type="Proteomes" id="UP000813444"/>
    </source>
</evidence>
<evidence type="ECO:0008006" key="8">
    <source>
        <dbReference type="Google" id="ProtNLM"/>
    </source>
</evidence>
<dbReference type="EMBL" id="JAGPNK010000038">
    <property type="protein sequence ID" value="KAH7303175.1"/>
    <property type="molecule type" value="Genomic_DNA"/>
</dbReference>
<evidence type="ECO:0000256" key="2">
    <source>
        <dbReference type="PROSITE-ProRule" id="PRU00023"/>
    </source>
</evidence>
<reference evidence="6" key="1">
    <citation type="journal article" date="2021" name="Nat. Commun.">
        <title>Genetic determinants of endophytism in the Arabidopsis root mycobiome.</title>
        <authorList>
            <person name="Mesny F."/>
            <person name="Miyauchi S."/>
            <person name="Thiergart T."/>
            <person name="Pickel B."/>
            <person name="Atanasova L."/>
            <person name="Karlsson M."/>
            <person name="Huettel B."/>
            <person name="Barry K.W."/>
            <person name="Haridas S."/>
            <person name="Chen C."/>
            <person name="Bauer D."/>
            <person name="Andreopoulos W."/>
            <person name="Pangilinan J."/>
            <person name="LaButti K."/>
            <person name="Riley R."/>
            <person name="Lipzen A."/>
            <person name="Clum A."/>
            <person name="Drula E."/>
            <person name="Henrissat B."/>
            <person name="Kohler A."/>
            <person name="Grigoriev I.V."/>
            <person name="Martin F.M."/>
            <person name="Hacquard S."/>
        </authorList>
    </citation>
    <scope>NUCLEOTIDE SEQUENCE</scope>
    <source>
        <strain evidence="6">MPI-CAGE-CH-0235</strain>
    </source>
</reference>
<dbReference type="SMART" id="SM00248">
    <property type="entry name" value="ANK"/>
    <property type="match status" value="5"/>
</dbReference>
<keyword evidence="7" id="KW-1185">Reference proteome</keyword>
<dbReference type="Gene3D" id="1.25.40.20">
    <property type="entry name" value="Ankyrin repeat-containing domain"/>
    <property type="match status" value="1"/>
</dbReference>
<dbReference type="OrthoDB" id="7464126at2759"/>
<dbReference type="PROSITE" id="PS50088">
    <property type="entry name" value="ANK_REPEAT"/>
    <property type="match status" value="3"/>
</dbReference>
<dbReference type="PANTHER" id="PTHR10039:SF10">
    <property type="entry name" value="NACHT DOMAIN-CONTAINING PROTEIN"/>
    <property type="match status" value="1"/>
</dbReference>
<dbReference type="Pfam" id="PF22939">
    <property type="entry name" value="WHD_GPIID"/>
    <property type="match status" value="1"/>
</dbReference>
<dbReference type="Pfam" id="PF24883">
    <property type="entry name" value="NPHP3_N"/>
    <property type="match status" value="1"/>
</dbReference>
<name>A0A8K0SAH0_9HYPO</name>
<feature type="repeat" description="ANK" evidence="2">
    <location>
        <begin position="894"/>
        <end position="926"/>
    </location>
</feature>
<dbReference type="PROSITE" id="PS50297">
    <property type="entry name" value="ANK_REP_REGION"/>
    <property type="match status" value="3"/>
</dbReference>
<dbReference type="InterPro" id="IPR027417">
    <property type="entry name" value="P-loop_NTPase"/>
</dbReference>
<dbReference type="Pfam" id="PF24809">
    <property type="entry name" value="DUF7708"/>
    <property type="match status" value="1"/>
</dbReference>
<dbReference type="InterPro" id="IPR002110">
    <property type="entry name" value="Ankyrin_rpt"/>
</dbReference>
<feature type="domain" description="Nephrocystin 3-like N-terminal" evidence="5">
    <location>
        <begin position="252"/>
        <end position="337"/>
    </location>
</feature>
<evidence type="ECO:0000259" key="4">
    <source>
        <dbReference type="Pfam" id="PF24809"/>
    </source>
</evidence>
<dbReference type="InterPro" id="IPR056884">
    <property type="entry name" value="NPHP3-like_N"/>
</dbReference>
<proteinExistence type="predicted"/>
<evidence type="ECO:0000259" key="5">
    <source>
        <dbReference type="Pfam" id="PF24883"/>
    </source>
</evidence>
<feature type="repeat" description="ANK" evidence="2">
    <location>
        <begin position="746"/>
        <end position="778"/>
    </location>
</feature>
<dbReference type="Pfam" id="PF00023">
    <property type="entry name" value="Ank"/>
    <property type="match status" value="1"/>
</dbReference>
<dbReference type="Proteomes" id="UP000813444">
    <property type="component" value="Unassembled WGS sequence"/>
</dbReference>
<feature type="domain" description="DUF7708" evidence="4">
    <location>
        <begin position="41"/>
        <end position="170"/>
    </location>
</feature>
<organism evidence="6 7">
    <name type="scientific">Stachybotrys elegans</name>
    <dbReference type="NCBI Taxonomy" id="80388"/>
    <lineage>
        <taxon>Eukaryota</taxon>
        <taxon>Fungi</taxon>
        <taxon>Dikarya</taxon>
        <taxon>Ascomycota</taxon>
        <taxon>Pezizomycotina</taxon>
        <taxon>Sordariomycetes</taxon>
        <taxon>Hypocreomycetidae</taxon>
        <taxon>Hypocreales</taxon>
        <taxon>Stachybotryaceae</taxon>
        <taxon>Stachybotrys</taxon>
    </lineage>
</organism>
<evidence type="ECO:0000256" key="1">
    <source>
        <dbReference type="ARBA" id="ARBA00022737"/>
    </source>
</evidence>
<accession>A0A8K0SAH0</accession>
<feature type="domain" description="GPI inositol-deacylase winged helix" evidence="3">
    <location>
        <begin position="513"/>
        <end position="590"/>
    </location>
</feature>
<comment type="caution">
    <text evidence="6">The sequence shown here is derived from an EMBL/GenBank/DDBJ whole genome shotgun (WGS) entry which is preliminary data.</text>
</comment>
<evidence type="ECO:0000313" key="6">
    <source>
        <dbReference type="EMBL" id="KAH7303175.1"/>
    </source>
</evidence>
<dbReference type="SUPFAM" id="SSF48403">
    <property type="entry name" value="Ankyrin repeat"/>
    <property type="match status" value="1"/>
</dbReference>
<dbReference type="AlphaFoldDB" id="A0A8K0SAH0"/>
<protein>
    <recommendedName>
        <fullName evidence="8">NACHT domain-containing protein</fullName>
    </recommendedName>
</protein>
<dbReference type="InterPro" id="IPR056125">
    <property type="entry name" value="DUF7708"/>
</dbReference>
<dbReference type="Gene3D" id="3.40.50.300">
    <property type="entry name" value="P-loop containing nucleotide triphosphate hydrolases"/>
    <property type="match status" value="1"/>
</dbReference>